<dbReference type="GO" id="GO:0000785">
    <property type="term" value="C:chromatin"/>
    <property type="evidence" value="ECO:0007669"/>
    <property type="project" value="TreeGrafter"/>
</dbReference>
<dbReference type="AlphaFoldDB" id="A0AAX4HCN4"/>
<dbReference type="EMBL" id="CP138897">
    <property type="protein sequence ID" value="WPK26378.1"/>
    <property type="molecule type" value="Genomic_DNA"/>
</dbReference>
<dbReference type="InterPro" id="IPR019786">
    <property type="entry name" value="Zinc_finger_PHD-type_CS"/>
</dbReference>
<keyword evidence="2 5" id="KW-0863">Zinc-finger</keyword>
<feature type="domain" description="PHD-type" evidence="7">
    <location>
        <begin position="185"/>
        <end position="235"/>
    </location>
</feature>
<dbReference type="InterPro" id="IPR001965">
    <property type="entry name" value="Znf_PHD"/>
</dbReference>
<dbReference type="InterPro" id="IPR003349">
    <property type="entry name" value="JmjN"/>
</dbReference>
<dbReference type="InterPro" id="IPR013083">
    <property type="entry name" value="Znf_RING/FYVE/PHD"/>
</dbReference>
<evidence type="ECO:0000259" key="7">
    <source>
        <dbReference type="PROSITE" id="PS50016"/>
    </source>
</evidence>
<keyword evidence="11" id="KW-1185">Reference proteome</keyword>
<evidence type="ECO:0000313" key="10">
    <source>
        <dbReference type="EMBL" id="WPK26378.1"/>
    </source>
</evidence>
<keyword evidence="3" id="KW-0862">Zinc</keyword>
<dbReference type="PANTHER" id="PTHR10694">
    <property type="entry name" value="LYSINE-SPECIFIC DEMETHYLASE"/>
    <property type="match status" value="1"/>
</dbReference>
<dbReference type="PANTHER" id="PTHR10694:SF33">
    <property type="entry name" value="LYSINE-SPECIFIC DEMETHYLASE 5"/>
    <property type="match status" value="1"/>
</dbReference>
<dbReference type="GO" id="GO:0008270">
    <property type="term" value="F:zinc ion binding"/>
    <property type="evidence" value="ECO:0007669"/>
    <property type="project" value="UniProtKB-KW"/>
</dbReference>
<dbReference type="Pfam" id="PF00628">
    <property type="entry name" value="PHD"/>
    <property type="match status" value="1"/>
</dbReference>
<keyword evidence="4" id="KW-0408">Iron</keyword>
<dbReference type="Gene3D" id="2.60.120.650">
    <property type="entry name" value="Cupin"/>
    <property type="match status" value="2"/>
</dbReference>
<dbReference type="KEGG" id="asau:88174794"/>
<reference evidence="10 11" key="1">
    <citation type="submission" date="2023-10" db="EMBL/GenBank/DDBJ databases">
        <title>Draft Genome Sequence of Candida saopaulonensis from a very Premature Infant with Sepsis.</title>
        <authorList>
            <person name="Ning Y."/>
            <person name="Dai R."/>
            <person name="Xiao M."/>
            <person name="Xu Y."/>
            <person name="Yan Q."/>
            <person name="Zhang L."/>
        </authorList>
    </citation>
    <scope>NUCLEOTIDE SEQUENCE [LARGE SCALE GENOMIC DNA]</scope>
    <source>
        <strain evidence="10 11">19XY460</strain>
    </source>
</reference>
<name>A0AAX4HCN4_9ASCO</name>
<dbReference type="Pfam" id="PF02375">
    <property type="entry name" value="JmjN"/>
    <property type="match status" value="1"/>
</dbReference>
<dbReference type="SUPFAM" id="SSF51197">
    <property type="entry name" value="Clavaminate synthase-like"/>
    <property type="match status" value="1"/>
</dbReference>
<dbReference type="GO" id="GO:0006355">
    <property type="term" value="P:regulation of DNA-templated transcription"/>
    <property type="evidence" value="ECO:0007669"/>
    <property type="project" value="TreeGrafter"/>
</dbReference>
<dbReference type="SMART" id="SM00545">
    <property type="entry name" value="JmjN"/>
    <property type="match status" value="1"/>
</dbReference>
<keyword evidence="1" id="KW-0479">Metal-binding</keyword>
<evidence type="ECO:0000256" key="5">
    <source>
        <dbReference type="PROSITE-ProRule" id="PRU00146"/>
    </source>
</evidence>
<sequence>MPFDKSLLRECPTLHPSDGEFESPVEYLSRPDIRALGEEFGLVKIVPPAGWKPPFSLALSFRFHTRTQKLADLGLRNRSRKFFVENMNRFYLMAGSRPRKPWLLGFLRPVHIYDLYLGFRELFPDVTDISDFTLKDALKLNARMGVDSTSKSLLNAFRDKIWPYAQFLASNGDNFDFPSVLTDDPDSCVVCLKNSSPTTMLMCDNCDDAYHMKCLVPALETVPPGDWFCDKCLIGSGEYGFEENPELRFSLQEFVEDCQQFERAFYSKYGDGQSALSIDSIEKIFWGLVEEMDSNIKVKYGADIHNQTVGEISGFPTNEFPPTQRNYEVENYARHPWNLTRLPFAKGSLLNHIKTKISGMTVPWLYVGSLLSTFCWHVEDHYTLSANYCHFGNIKNWYGIPRAYADKFEQHMRSLAPDLFQRQPDLLHQLVTLVSPSELVKIGIPAVYTRQGPNEFVVTFPRVYHAGFNCGFNFNEAVNFSMDSWLPTGEQAIEDYRAIKKESVFDHYTLVENMLRAFVSDDTSVWKNRMEVVHNCIKSFEAFSKRQMKLLEQLNNERFVEVHKGALPVEPITPKQEEFPVFQSLENDTVQQPKPQGMKAVANDNDDKLCDICRTYLSYQFCNINNRLHRFGKWHRGRPKKSLSLLTPEASPYVSDQRDLRPDVAVTLAKTESGEKLRQISGLAELDYAAEVKPESEMFDELIHSAKRKLRTETLDLSKAKKRQRSLRSSLTKDAVPTRRQLKEHTPSPPPTAAAAATPKTRCSSLYNELNQFDIVRLCLQCTIKECGENGERVPRESELIYEQELSDMDVILSKAKAKMEELVRT</sequence>
<feature type="domain" description="JmjN" evidence="8">
    <location>
        <begin position="11"/>
        <end position="54"/>
    </location>
</feature>
<dbReference type="PROSITE" id="PS50016">
    <property type="entry name" value="ZF_PHD_2"/>
    <property type="match status" value="1"/>
</dbReference>
<dbReference type="SMART" id="SM00249">
    <property type="entry name" value="PHD"/>
    <property type="match status" value="1"/>
</dbReference>
<evidence type="ECO:0000256" key="4">
    <source>
        <dbReference type="ARBA" id="ARBA00023004"/>
    </source>
</evidence>
<dbReference type="InterPro" id="IPR019787">
    <property type="entry name" value="Znf_PHD-finger"/>
</dbReference>
<dbReference type="GO" id="GO:0005634">
    <property type="term" value="C:nucleus"/>
    <property type="evidence" value="ECO:0007669"/>
    <property type="project" value="TreeGrafter"/>
</dbReference>
<feature type="region of interest" description="Disordered" evidence="6">
    <location>
        <begin position="718"/>
        <end position="758"/>
    </location>
</feature>
<dbReference type="PROSITE" id="PS51184">
    <property type="entry name" value="JMJC"/>
    <property type="match status" value="1"/>
</dbReference>
<evidence type="ECO:0000256" key="2">
    <source>
        <dbReference type="ARBA" id="ARBA00022771"/>
    </source>
</evidence>
<dbReference type="PROSITE" id="PS51183">
    <property type="entry name" value="JMJN"/>
    <property type="match status" value="1"/>
</dbReference>
<gene>
    <name evidence="10" type="ORF">PUMCH_003731</name>
</gene>
<dbReference type="CDD" id="cd15543">
    <property type="entry name" value="PHD_RSF1"/>
    <property type="match status" value="1"/>
</dbReference>
<organism evidence="10 11">
    <name type="scientific">Australozyma saopauloensis</name>
    <dbReference type="NCBI Taxonomy" id="291208"/>
    <lineage>
        <taxon>Eukaryota</taxon>
        <taxon>Fungi</taxon>
        <taxon>Dikarya</taxon>
        <taxon>Ascomycota</taxon>
        <taxon>Saccharomycotina</taxon>
        <taxon>Pichiomycetes</taxon>
        <taxon>Metschnikowiaceae</taxon>
        <taxon>Australozyma</taxon>
    </lineage>
</organism>
<feature type="domain" description="JmjC" evidence="9">
    <location>
        <begin position="331"/>
        <end position="497"/>
    </location>
</feature>
<evidence type="ECO:0000256" key="1">
    <source>
        <dbReference type="ARBA" id="ARBA00022723"/>
    </source>
</evidence>
<dbReference type="GeneID" id="88174794"/>
<evidence type="ECO:0008006" key="12">
    <source>
        <dbReference type="Google" id="ProtNLM"/>
    </source>
</evidence>
<evidence type="ECO:0000256" key="3">
    <source>
        <dbReference type="ARBA" id="ARBA00022833"/>
    </source>
</evidence>
<dbReference type="SMART" id="SM00558">
    <property type="entry name" value="JmjC"/>
    <property type="match status" value="1"/>
</dbReference>
<proteinExistence type="predicted"/>
<dbReference type="Gene3D" id="3.30.40.10">
    <property type="entry name" value="Zinc/RING finger domain, C3HC4 (zinc finger)"/>
    <property type="match status" value="1"/>
</dbReference>
<dbReference type="PROSITE" id="PS01359">
    <property type="entry name" value="ZF_PHD_1"/>
    <property type="match status" value="1"/>
</dbReference>
<accession>A0AAX4HCN4</accession>
<dbReference type="RefSeq" id="XP_062878759.1">
    <property type="nucleotide sequence ID" value="XM_063022689.1"/>
</dbReference>
<dbReference type="GO" id="GO:0034647">
    <property type="term" value="F:histone H3K4me/H3K4me2/H3K4me3 demethylase activity"/>
    <property type="evidence" value="ECO:0007669"/>
    <property type="project" value="TreeGrafter"/>
</dbReference>
<dbReference type="InterPro" id="IPR003347">
    <property type="entry name" value="JmjC_dom"/>
</dbReference>
<dbReference type="Proteomes" id="UP001338582">
    <property type="component" value="Chromosome 4"/>
</dbReference>
<evidence type="ECO:0000259" key="9">
    <source>
        <dbReference type="PROSITE" id="PS51184"/>
    </source>
</evidence>
<evidence type="ECO:0000259" key="8">
    <source>
        <dbReference type="PROSITE" id="PS51183"/>
    </source>
</evidence>
<protein>
    <recommendedName>
        <fullName evidence="12">Histone demethylase JHD2</fullName>
    </recommendedName>
</protein>
<dbReference type="Pfam" id="PF02373">
    <property type="entry name" value="JmjC"/>
    <property type="match status" value="1"/>
</dbReference>
<evidence type="ECO:0000313" key="11">
    <source>
        <dbReference type="Proteomes" id="UP001338582"/>
    </source>
</evidence>
<evidence type="ECO:0000256" key="6">
    <source>
        <dbReference type="SAM" id="MobiDB-lite"/>
    </source>
</evidence>